<dbReference type="HOGENOM" id="CLU_009579_11_5_1"/>
<dbReference type="SUPFAM" id="SSF81321">
    <property type="entry name" value="Family A G protein-coupled receptor-like"/>
    <property type="match status" value="1"/>
</dbReference>
<protein>
    <recommendedName>
        <fullName evidence="6">G-protein coupled receptors family 1 profile domain-containing protein</fullName>
    </recommendedName>
</protein>
<feature type="domain" description="G-protein coupled receptors family 1 profile" evidence="6">
    <location>
        <begin position="38"/>
        <end position="299"/>
    </location>
</feature>
<dbReference type="STRING" id="283909.R7V0U4"/>
<name>R7V0U4_CAPTE</name>
<organism evidence="7">
    <name type="scientific">Capitella teleta</name>
    <name type="common">Polychaete worm</name>
    <dbReference type="NCBI Taxonomy" id="283909"/>
    <lineage>
        <taxon>Eukaryota</taxon>
        <taxon>Metazoa</taxon>
        <taxon>Spiralia</taxon>
        <taxon>Lophotrochozoa</taxon>
        <taxon>Annelida</taxon>
        <taxon>Polychaeta</taxon>
        <taxon>Sedentaria</taxon>
        <taxon>Scolecida</taxon>
        <taxon>Capitellidae</taxon>
        <taxon>Capitella</taxon>
    </lineage>
</organism>
<dbReference type="PRINTS" id="PR00237">
    <property type="entry name" value="GPCRRHODOPSN"/>
</dbReference>
<feature type="transmembrane region" description="Helical" evidence="5">
    <location>
        <begin position="182"/>
        <end position="210"/>
    </location>
</feature>
<dbReference type="SMART" id="SM01381">
    <property type="entry name" value="7TM_GPCR_Srsx"/>
    <property type="match status" value="1"/>
</dbReference>
<feature type="transmembrane region" description="Helical" evidence="5">
    <location>
        <begin position="98"/>
        <end position="120"/>
    </location>
</feature>
<proteinExistence type="predicted"/>
<dbReference type="OMA" id="YRANMRE"/>
<dbReference type="OrthoDB" id="284782at2759"/>
<feature type="transmembrane region" description="Helical" evidence="5">
    <location>
        <begin position="239"/>
        <end position="257"/>
    </location>
</feature>
<keyword evidence="3 5" id="KW-1133">Transmembrane helix</keyword>
<dbReference type="EMBL" id="AMQN01005498">
    <property type="status" value="NOT_ANNOTATED_CDS"/>
    <property type="molecule type" value="Genomic_DNA"/>
</dbReference>
<feature type="transmembrane region" description="Helical" evidence="5">
    <location>
        <begin position="22"/>
        <end position="47"/>
    </location>
</feature>
<dbReference type="Gene3D" id="1.20.1070.10">
    <property type="entry name" value="Rhodopsin 7-helix transmembrane proteins"/>
    <property type="match status" value="1"/>
</dbReference>
<feature type="transmembrane region" description="Helical" evidence="5">
    <location>
        <begin position="141"/>
        <end position="162"/>
    </location>
</feature>
<evidence type="ECO:0000313" key="9">
    <source>
        <dbReference type="Proteomes" id="UP000014760"/>
    </source>
</evidence>
<comment type="subcellular location">
    <subcellularLocation>
        <location evidence="1">Membrane</location>
    </subcellularLocation>
</comment>
<dbReference type="GO" id="GO:0016020">
    <property type="term" value="C:membrane"/>
    <property type="evidence" value="ECO:0007669"/>
    <property type="project" value="UniProtKB-SubCell"/>
</dbReference>
<evidence type="ECO:0000313" key="8">
    <source>
        <dbReference type="EnsemblMetazoa" id="CapteP23018"/>
    </source>
</evidence>
<reference evidence="9" key="1">
    <citation type="submission" date="2012-12" db="EMBL/GenBank/DDBJ databases">
        <authorList>
            <person name="Hellsten U."/>
            <person name="Grimwood J."/>
            <person name="Chapman J.A."/>
            <person name="Shapiro H."/>
            <person name="Aerts A."/>
            <person name="Otillar R.P."/>
            <person name="Terry A.Y."/>
            <person name="Boore J.L."/>
            <person name="Simakov O."/>
            <person name="Marletaz F."/>
            <person name="Cho S.-J."/>
            <person name="Edsinger-Gonzales E."/>
            <person name="Havlak P."/>
            <person name="Kuo D.-H."/>
            <person name="Larsson T."/>
            <person name="Lv J."/>
            <person name="Arendt D."/>
            <person name="Savage R."/>
            <person name="Osoegawa K."/>
            <person name="de Jong P."/>
            <person name="Lindberg D.R."/>
            <person name="Seaver E.C."/>
            <person name="Weisblat D.A."/>
            <person name="Putnam N.H."/>
            <person name="Grigoriev I.V."/>
            <person name="Rokhsar D.S."/>
        </authorList>
    </citation>
    <scope>NUCLEOTIDE SEQUENCE</scope>
    <source>
        <strain evidence="9">I ESC-2004</strain>
    </source>
</reference>
<keyword evidence="9" id="KW-1185">Reference proteome</keyword>
<dbReference type="EMBL" id="KB296162">
    <property type="protein sequence ID" value="ELU12117.1"/>
    <property type="molecule type" value="Genomic_DNA"/>
</dbReference>
<evidence type="ECO:0000256" key="4">
    <source>
        <dbReference type="ARBA" id="ARBA00023136"/>
    </source>
</evidence>
<evidence type="ECO:0000256" key="5">
    <source>
        <dbReference type="SAM" id="Phobius"/>
    </source>
</evidence>
<dbReference type="Proteomes" id="UP000014760">
    <property type="component" value="Unassembled WGS sequence"/>
</dbReference>
<keyword evidence="2 5" id="KW-0812">Transmembrane</keyword>
<feature type="transmembrane region" description="Helical" evidence="5">
    <location>
        <begin position="277"/>
        <end position="298"/>
    </location>
</feature>
<dbReference type="EnsemblMetazoa" id="CapteT23018">
    <property type="protein sequence ID" value="CapteP23018"/>
    <property type="gene ID" value="CapteG23018"/>
</dbReference>
<keyword evidence="4 5" id="KW-0472">Membrane</keyword>
<evidence type="ECO:0000256" key="1">
    <source>
        <dbReference type="ARBA" id="ARBA00004370"/>
    </source>
</evidence>
<dbReference type="GO" id="GO:0004930">
    <property type="term" value="F:G protein-coupled receptor activity"/>
    <property type="evidence" value="ECO:0007669"/>
    <property type="project" value="InterPro"/>
</dbReference>
<accession>R7V0U4</accession>
<evidence type="ECO:0000256" key="2">
    <source>
        <dbReference type="ARBA" id="ARBA00022692"/>
    </source>
</evidence>
<dbReference type="PANTHER" id="PTHR45698">
    <property type="entry name" value="TRACE AMINE-ASSOCIATED RECEPTOR 19N-RELATED"/>
    <property type="match status" value="1"/>
</dbReference>
<dbReference type="PROSITE" id="PS50262">
    <property type="entry name" value="G_PROTEIN_RECEP_F1_2"/>
    <property type="match status" value="1"/>
</dbReference>
<feature type="non-terminal residue" evidence="7">
    <location>
        <position position="1"/>
    </location>
</feature>
<dbReference type="CDD" id="cd00637">
    <property type="entry name" value="7tm_classA_rhodopsin-like"/>
    <property type="match status" value="1"/>
</dbReference>
<dbReference type="InterPro" id="IPR017452">
    <property type="entry name" value="GPCR_Rhodpsn_7TM"/>
</dbReference>
<sequence>YETLLSHSEAPNKNKAMELWEIAAVILFIIVLTGSVMGNTLIITVFFRFKNLQNSTNCLICNQSIADLLTALFSWYYVSITYIPAGKLFIISNKYACLIFLLAVCVSILSAFVNIMAISIERVIAVVLPYVNKNSHKKKFVLLWIALTWMGILIPSSLPIFGVNQWKHGTPCNAYFVFEKWYLLHCVLYTMFFVLVVTALLNATLGVCVLRQLLKRSNVAPPAKITVQNDLHKRNKRRIAIMLLVVVGVFYVCWLPYLSVTCYSLFHPMQYGANTNLVIFHEFTKILLNVNGLLNPFIYANRNSHFKKAFKKI</sequence>
<feature type="non-terminal residue" evidence="7">
    <location>
        <position position="313"/>
    </location>
</feature>
<reference evidence="7 9" key="2">
    <citation type="journal article" date="2013" name="Nature">
        <title>Insights into bilaterian evolution from three spiralian genomes.</title>
        <authorList>
            <person name="Simakov O."/>
            <person name="Marletaz F."/>
            <person name="Cho S.J."/>
            <person name="Edsinger-Gonzales E."/>
            <person name="Havlak P."/>
            <person name="Hellsten U."/>
            <person name="Kuo D.H."/>
            <person name="Larsson T."/>
            <person name="Lv J."/>
            <person name="Arendt D."/>
            <person name="Savage R."/>
            <person name="Osoegawa K."/>
            <person name="de Jong P."/>
            <person name="Grimwood J."/>
            <person name="Chapman J.A."/>
            <person name="Shapiro H."/>
            <person name="Aerts A."/>
            <person name="Otillar R.P."/>
            <person name="Terry A.Y."/>
            <person name="Boore J.L."/>
            <person name="Grigoriev I.V."/>
            <person name="Lindberg D.R."/>
            <person name="Seaver E.C."/>
            <person name="Weisblat D.A."/>
            <person name="Putnam N.H."/>
            <person name="Rokhsar D.S."/>
        </authorList>
    </citation>
    <scope>NUCLEOTIDE SEQUENCE</scope>
    <source>
        <strain evidence="7 9">I ESC-2004</strain>
    </source>
</reference>
<evidence type="ECO:0000259" key="6">
    <source>
        <dbReference type="PROSITE" id="PS50262"/>
    </source>
</evidence>
<evidence type="ECO:0000256" key="3">
    <source>
        <dbReference type="ARBA" id="ARBA00022989"/>
    </source>
</evidence>
<gene>
    <name evidence="7" type="ORF">CAPTEDRAFT_23018</name>
</gene>
<dbReference type="PANTHER" id="PTHR45698:SF1">
    <property type="entry name" value="TRACE AMINE-ASSOCIATED RECEPTOR 13C-LIKE"/>
    <property type="match status" value="1"/>
</dbReference>
<dbReference type="Pfam" id="PF00001">
    <property type="entry name" value="7tm_1"/>
    <property type="match status" value="1"/>
</dbReference>
<reference evidence="8" key="3">
    <citation type="submission" date="2015-06" db="UniProtKB">
        <authorList>
            <consortium name="EnsemblMetazoa"/>
        </authorList>
    </citation>
    <scope>IDENTIFICATION</scope>
</reference>
<dbReference type="AlphaFoldDB" id="R7V0U4"/>
<dbReference type="InterPro" id="IPR000276">
    <property type="entry name" value="GPCR_Rhodpsn"/>
</dbReference>
<evidence type="ECO:0000313" key="7">
    <source>
        <dbReference type="EMBL" id="ELU12117.1"/>
    </source>
</evidence>